<evidence type="ECO:0008006" key="3">
    <source>
        <dbReference type="Google" id="ProtNLM"/>
    </source>
</evidence>
<organism evidence="1 2">
    <name type="scientific">Actinoplanes hulinensis</name>
    <dbReference type="NCBI Taxonomy" id="1144547"/>
    <lineage>
        <taxon>Bacteria</taxon>
        <taxon>Bacillati</taxon>
        <taxon>Actinomycetota</taxon>
        <taxon>Actinomycetes</taxon>
        <taxon>Micromonosporales</taxon>
        <taxon>Micromonosporaceae</taxon>
        <taxon>Actinoplanes</taxon>
    </lineage>
</organism>
<evidence type="ECO:0000313" key="1">
    <source>
        <dbReference type="EMBL" id="MBW6433082.1"/>
    </source>
</evidence>
<dbReference type="Proteomes" id="UP001519863">
    <property type="component" value="Unassembled WGS sequence"/>
</dbReference>
<dbReference type="EMBL" id="JAHXZI010000002">
    <property type="protein sequence ID" value="MBW6433082.1"/>
    <property type="molecule type" value="Genomic_DNA"/>
</dbReference>
<gene>
    <name evidence="1" type="ORF">KZ829_04905</name>
</gene>
<name>A0ABS7AWG1_9ACTN</name>
<accession>A0ABS7AWG1</accession>
<protein>
    <recommendedName>
        <fullName evidence="3">Flavin reductase</fullName>
    </recommendedName>
</protein>
<keyword evidence="2" id="KW-1185">Reference proteome</keyword>
<sequence>MPELTDLHVPSRPDWNCKAPGCGKPWPCDIEKAELLRTFRESRLVLRMYLAAHMQDAIDDAVRHPLDVDIDFWPRFLGWVPPASPAAGC</sequence>
<comment type="caution">
    <text evidence="1">The sequence shown here is derived from an EMBL/GenBank/DDBJ whole genome shotgun (WGS) entry which is preliminary data.</text>
</comment>
<dbReference type="RefSeq" id="WP_220142633.1">
    <property type="nucleotide sequence ID" value="NZ_JAHXZI010000002.1"/>
</dbReference>
<proteinExistence type="predicted"/>
<evidence type="ECO:0000313" key="2">
    <source>
        <dbReference type="Proteomes" id="UP001519863"/>
    </source>
</evidence>
<reference evidence="1 2" key="1">
    <citation type="journal article" date="2013" name="Antonie Van Leeuwenhoek">
        <title>Actinoplanes hulinensis sp. nov., a novel actinomycete isolated from soybean root (Glycine max (L.) Merr).</title>
        <authorList>
            <person name="Shen Y."/>
            <person name="Liu C."/>
            <person name="Wang X."/>
            <person name="Zhao J."/>
            <person name="Jia F."/>
            <person name="Zhang Y."/>
            <person name="Wang L."/>
            <person name="Yang D."/>
            <person name="Xiang W."/>
        </authorList>
    </citation>
    <scope>NUCLEOTIDE SEQUENCE [LARGE SCALE GENOMIC DNA]</scope>
    <source>
        <strain evidence="1 2">NEAU-M9</strain>
    </source>
</reference>